<reference evidence="1" key="1">
    <citation type="journal article" date="2014" name="Nucleic Acids Res.">
        <title>The evolutionary dynamics of variant antigen genes in Babesia reveal a history of genomic innovation underlying host-parasite interaction.</title>
        <authorList>
            <person name="Jackson A.P."/>
            <person name="Otto T.D."/>
            <person name="Darby A."/>
            <person name="Ramaprasad A."/>
            <person name="Xia D."/>
            <person name="Echaide I.E."/>
            <person name="Farber M."/>
            <person name="Gahlot S."/>
            <person name="Gamble J."/>
            <person name="Gupta D."/>
            <person name="Gupta Y."/>
            <person name="Jackson L."/>
            <person name="Malandrin L."/>
            <person name="Malas T.B."/>
            <person name="Moussa E."/>
            <person name="Nair M."/>
            <person name="Reid A.J."/>
            <person name="Sanders M."/>
            <person name="Sharma J."/>
            <person name="Tracey A."/>
            <person name="Quail M.A."/>
            <person name="Weir W."/>
            <person name="Wastling J.M."/>
            <person name="Hall N."/>
            <person name="Willadsen P."/>
            <person name="Lingelbach K."/>
            <person name="Shiels B."/>
            <person name="Tait A."/>
            <person name="Berriman M."/>
            <person name="Allred D.R."/>
            <person name="Pain A."/>
        </authorList>
    </citation>
    <scope>NUCLEOTIDE SEQUENCE</scope>
    <source>
        <strain evidence="1">1802A</strain>
    </source>
</reference>
<protein>
    <submittedName>
        <fullName evidence="1">Uncharacterized protein</fullName>
    </submittedName>
</protein>
<proteinExistence type="predicted"/>
<gene>
    <name evidence="1" type="ORF">X943_001074</name>
</gene>
<dbReference type="AlphaFoldDB" id="A0AAD9GF88"/>
<accession>A0AAD9GF88</accession>
<evidence type="ECO:0000313" key="1">
    <source>
        <dbReference type="EMBL" id="KAK1937338.1"/>
    </source>
</evidence>
<sequence>MGAVVEALITSLNELSKRKVKRSAHIWISRLNEIYNRRCNVNERQVPIIIRHIVDNHLEGQPKAKELFQYLQPTVLQLDSLDLVDTAALCYALCTINADNDARALLYKNVDEARMANADLFSQSILLRSVSICISRHKAEYADGGNGIRGSLNSSVYDCIIRKATDTIRNAQSNMNFVSVDYKVIGNLLVETIFILDLLKKDLGFSGSHCFVDYGSLDGRILVSHLLSAEHRNTIEKQISTSSYSDILSILRRFYYMQLPHHHYVQNLFARLANTSGAATHMCRADARIYLDEKIRILERNVEQQIEVPCQLLAKELLSYLIGIKNTGILESGHISTHRWNYPMMTPQNG</sequence>
<dbReference type="Proteomes" id="UP001195914">
    <property type="component" value="Unassembled WGS sequence"/>
</dbReference>
<reference evidence="1" key="2">
    <citation type="submission" date="2021-05" db="EMBL/GenBank/DDBJ databases">
        <authorList>
            <person name="Pain A."/>
        </authorList>
    </citation>
    <scope>NUCLEOTIDE SEQUENCE</scope>
    <source>
        <strain evidence="1">1802A</strain>
    </source>
</reference>
<name>A0AAD9GF88_BABDI</name>
<evidence type="ECO:0000313" key="2">
    <source>
        <dbReference type="Proteomes" id="UP001195914"/>
    </source>
</evidence>
<dbReference type="EMBL" id="JAHBMH010000033">
    <property type="protein sequence ID" value="KAK1937338.1"/>
    <property type="molecule type" value="Genomic_DNA"/>
</dbReference>
<keyword evidence="2" id="KW-1185">Reference proteome</keyword>
<comment type="caution">
    <text evidence="1">The sequence shown here is derived from an EMBL/GenBank/DDBJ whole genome shotgun (WGS) entry which is preliminary data.</text>
</comment>
<organism evidence="1 2">
    <name type="scientific">Babesia divergens</name>
    <dbReference type="NCBI Taxonomy" id="32595"/>
    <lineage>
        <taxon>Eukaryota</taxon>
        <taxon>Sar</taxon>
        <taxon>Alveolata</taxon>
        <taxon>Apicomplexa</taxon>
        <taxon>Aconoidasida</taxon>
        <taxon>Piroplasmida</taxon>
        <taxon>Babesiidae</taxon>
        <taxon>Babesia</taxon>
    </lineage>
</organism>